<name>A0A9D1JWP8_9BACT</name>
<gene>
    <name evidence="3" type="ORF">IAA86_01325</name>
</gene>
<reference evidence="3" key="2">
    <citation type="journal article" date="2021" name="PeerJ">
        <title>Extensive microbial diversity within the chicken gut microbiome revealed by metagenomics and culture.</title>
        <authorList>
            <person name="Gilroy R."/>
            <person name="Ravi A."/>
            <person name="Getino M."/>
            <person name="Pursley I."/>
            <person name="Horton D.L."/>
            <person name="Alikhan N.F."/>
            <person name="Baker D."/>
            <person name="Gharbi K."/>
            <person name="Hall N."/>
            <person name="Watson M."/>
            <person name="Adriaenssens E.M."/>
            <person name="Foster-Nyarko E."/>
            <person name="Jarju S."/>
            <person name="Secka A."/>
            <person name="Antonio M."/>
            <person name="Oren A."/>
            <person name="Chaudhuri R.R."/>
            <person name="La Ragione R."/>
            <person name="Hildebrand F."/>
            <person name="Pallen M.J."/>
        </authorList>
    </citation>
    <scope>NUCLEOTIDE SEQUENCE</scope>
    <source>
        <strain evidence="3">CHK152-2871</strain>
    </source>
</reference>
<dbReference type="PROSITE" id="PS50943">
    <property type="entry name" value="HTH_CROC1"/>
    <property type="match status" value="1"/>
</dbReference>
<dbReference type="InterPro" id="IPR010982">
    <property type="entry name" value="Lambda_DNA-bd_dom_sf"/>
</dbReference>
<dbReference type="Proteomes" id="UP000886865">
    <property type="component" value="Unassembled WGS sequence"/>
</dbReference>
<dbReference type="SUPFAM" id="SSF47413">
    <property type="entry name" value="lambda repressor-like DNA-binding domains"/>
    <property type="match status" value="1"/>
</dbReference>
<proteinExistence type="predicted"/>
<reference evidence="3" key="1">
    <citation type="submission" date="2020-10" db="EMBL/GenBank/DDBJ databases">
        <authorList>
            <person name="Gilroy R."/>
        </authorList>
    </citation>
    <scope>NUCLEOTIDE SEQUENCE</scope>
    <source>
        <strain evidence="3">CHK152-2871</strain>
    </source>
</reference>
<accession>A0A9D1JWP8</accession>
<evidence type="ECO:0000313" key="4">
    <source>
        <dbReference type="Proteomes" id="UP000886865"/>
    </source>
</evidence>
<keyword evidence="1" id="KW-0238">DNA-binding</keyword>
<dbReference type="Gene3D" id="1.10.260.40">
    <property type="entry name" value="lambda repressor-like DNA-binding domains"/>
    <property type="match status" value="1"/>
</dbReference>
<dbReference type="NCBIfam" id="TIGR02607">
    <property type="entry name" value="antidote_HigA"/>
    <property type="match status" value="1"/>
</dbReference>
<comment type="caution">
    <text evidence="3">The sequence shown here is derived from an EMBL/GenBank/DDBJ whole genome shotgun (WGS) entry which is preliminary data.</text>
</comment>
<sequence length="99" mass="11580">MLKHIDLTTVGEMLKEEFIEPYNLTQNALANAIFVPPNRIHQIIKGQRRITADTDLRLTTYFGLSQGYFLRYQEEYELRITKREIADEINKIKPIKALG</sequence>
<dbReference type="AlphaFoldDB" id="A0A9D1JWP8"/>
<dbReference type="InterPro" id="IPR001387">
    <property type="entry name" value="Cro/C1-type_HTH"/>
</dbReference>
<dbReference type="PANTHER" id="PTHR36924">
    <property type="entry name" value="ANTITOXIN HIGA-1"/>
    <property type="match status" value="1"/>
</dbReference>
<evidence type="ECO:0000313" key="3">
    <source>
        <dbReference type="EMBL" id="HIS73644.1"/>
    </source>
</evidence>
<feature type="domain" description="HTH cro/C1-type" evidence="2">
    <location>
        <begin position="23"/>
        <end position="69"/>
    </location>
</feature>
<dbReference type="CDD" id="cd00093">
    <property type="entry name" value="HTH_XRE"/>
    <property type="match status" value="1"/>
</dbReference>
<organism evidence="3 4">
    <name type="scientific">Candidatus Galligastranaerophilus intestinavium</name>
    <dbReference type="NCBI Taxonomy" id="2840836"/>
    <lineage>
        <taxon>Bacteria</taxon>
        <taxon>Candidatus Galligastranaerophilus</taxon>
    </lineage>
</organism>
<dbReference type="GO" id="GO:0003677">
    <property type="term" value="F:DNA binding"/>
    <property type="evidence" value="ECO:0007669"/>
    <property type="project" value="UniProtKB-KW"/>
</dbReference>
<evidence type="ECO:0000256" key="1">
    <source>
        <dbReference type="ARBA" id="ARBA00023125"/>
    </source>
</evidence>
<protein>
    <submittedName>
        <fullName evidence="3">HigA family addiction module antidote protein</fullName>
    </submittedName>
</protein>
<dbReference type="EMBL" id="DVJQ01000011">
    <property type="protein sequence ID" value="HIS73644.1"/>
    <property type="molecule type" value="Genomic_DNA"/>
</dbReference>
<dbReference type="PANTHER" id="PTHR36924:SF1">
    <property type="entry name" value="ANTITOXIN HIGA-1"/>
    <property type="match status" value="1"/>
</dbReference>
<evidence type="ECO:0000259" key="2">
    <source>
        <dbReference type="PROSITE" id="PS50943"/>
    </source>
</evidence>
<dbReference type="InterPro" id="IPR013430">
    <property type="entry name" value="Toxin_antidote_HigA"/>
</dbReference>